<protein>
    <submittedName>
        <fullName evidence="5">LacI family transcriptional regulator</fullName>
    </submittedName>
</protein>
<dbReference type="PANTHER" id="PTHR30146:SF109">
    <property type="entry name" value="HTH-TYPE TRANSCRIPTIONAL REGULATOR GALS"/>
    <property type="match status" value="1"/>
</dbReference>
<dbReference type="PRINTS" id="PR00036">
    <property type="entry name" value="HTHLACI"/>
</dbReference>
<evidence type="ECO:0000313" key="6">
    <source>
        <dbReference type="Proteomes" id="UP000654345"/>
    </source>
</evidence>
<keyword evidence="6" id="KW-1185">Reference proteome</keyword>
<sequence>MGMQKKLTIQDIARLAGVSKATASRVLNGNPSVNGELRARVMRVVEEHDFVPNATAVSLAGGNTHLIGVLAPPLVWPALPEIIRGVAEYIEDSAYEIVLYSINFANAECNHSEVVKRILNLHLVSGLLAIFTDELMPQITRLAQDGLPIVLIDDQEEPGHIPWVGIDNRESACTAVRYLLELGHTRIAHISGPQHYYWANERYRGYCQALQEAGIAPEPELLLQGGFEPLHGRQCAKQLFSRERASWPSAIFVANDQMAYGVLEYAEQQGIRVPEDVTIVGFDDNLLSAYTRPPLTTVHQPFSEMGRRATELLLNMIDPQYLAGPKASQQVQAPTDFPRLSERDQPVHLQLPTSMVIRASSTQASLSVKT</sequence>
<comment type="caution">
    <text evidence="5">The sequence shown here is derived from an EMBL/GenBank/DDBJ whole genome shotgun (WGS) entry which is preliminary data.</text>
</comment>
<evidence type="ECO:0000313" key="5">
    <source>
        <dbReference type="EMBL" id="GHO56819.1"/>
    </source>
</evidence>
<dbReference type="PROSITE" id="PS50932">
    <property type="entry name" value="HTH_LACI_2"/>
    <property type="match status" value="1"/>
</dbReference>
<dbReference type="Gene3D" id="1.10.260.40">
    <property type="entry name" value="lambda repressor-like DNA-binding domains"/>
    <property type="match status" value="1"/>
</dbReference>
<dbReference type="EMBL" id="BNJG01000002">
    <property type="protein sequence ID" value="GHO56819.1"/>
    <property type="molecule type" value="Genomic_DNA"/>
</dbReference>
<keyword evidence="2" id="KW-0238">DNA-binding</keyword>
<dbReference type="SMART" id="SM00354">
    <property type="entry name" value="HTH_LACI"/>
    <property type="match status" value="1"/>
</dbReference>
<evidence type="ECO:0000256" key="1">
    <source>
        <dbReference type="ARBA" id="ARBA00023015"/>
    </source>
</evidence>
<dbReference type="SUPFAM" id="SSF47413">
    <property type="entry name" value="lambda repressor-like DNA-binding domains"/>
    <property type="match status" value="1"/>
</dbReference>
<dbReference type="Proteomes" id="UP000654345">
    <property type="component" value="Unassembled WGS sequence"/>
</dbReference>
<dbReference type="SUPFAM" id="SSF53822">
    <property type="entry name" value="Periplasmic binding protein-like I"/>
    <property type="match status" value="1"/>
</dbReference>
<evidence type="ECO:0000256" key="3">
    <source>
        <dbReference type="ARBA" id="ARBA00023163"/>
    </source>
</evidence>
<accession>A0ABQ3UVE0</accession>
<dbReference type="InterPro" id="IPR046335">
    <property type="entry name" value="LacI/GalR-like_sensor"/>
</dbReference>
<evidence type="ECO:0000259" key="4">
    <source>
        <dbReference type="PROSITE" id="PS50932"/>
    </source>
</evidence>
<dbReference type="PANTHER" id="PTHR30146">
    <property type="entry name" value="LACI-RELATED TRANSCRIPTIONAL REPRESSOR"/>
    <property type="match status" value="1"/>
</dbReference>
<dbReference type="CDD" id="cd06267">
    <property type="entry name" value="PBP1_LacI_sugar_binding-like"/>
    <property type="match status" value="1"/>
</dbReference>
<dbReference type="CDD" id="cd01392">
    <property type="entry name" value="HTH_LacI"/>
    <property type="match status" value="1"/>
</dbReference>
<feature type="domain" description="HTH lacI-type" evidence="4">
    <location>
        <begin position="7"/>
        <end position="61"/>
    </location>
</feature>
<keyword evidence="1" id="KW-0805">Transcription regulation</keyword>
<dbReference type="InterPro" id="IPR010982">
    <property type="entry name" value="Lambda_DNA-bd_dom_sf"/>
</dbReference>
<organism evidence="5 6">
    <name type="scientific">Ktedonobacter robiniae</name>
    <dbReference type="NCBI Taxonomy" id="2778365"/>
    <lineage>
        <taxon>Bacteria</taxon>
        <taxon>Bacillati</taxon>
        <taxon>Chloroflexota</taxon>
        <taxon>Ktedonobacteria</taxon>
        <taxon>Ktedonobacterales</taxon>
        <taxon>Ktedonobacteraceae</taxon>
        <taxon>Ktedonobacter</taxon>
    </lineage>
</organism>
<dbReference type="PROSITE" id="PS00356">
    <property type="entry name" value="HTH_LACI_1"/>
    <property type="match status" value="1"/>
</dbReference>
<dbReference type="InterPro" id="IPR028082">
    <property type="entry name" value="Peripla_BP_I"/>
</dbReference>
<dbReference type="InterPro" id="IPR000843">
    <property type="entry name" value="HTH_LacI"/>
</dbReference>
<name>A0ABQ3UVE0_9CHLR</name>
<dbReference type="Gene3D" id="3.40.50.2300">
    <property type="match status" value="2"/>
</dbReference>
<proteinExistence type="predicted"/>
<reference evidence="5 6" key="1">
    <citation type="journal article" date="2021" name="Int. J. Syst. Evol. Microbiol.">
        <title>Reticulibacter mediterranei gen. nov., sp. nov., within the new family Reticulibacteraceae fam. nov., and Ktedonospora formicarum gen. nov., sp. nov., Ktedonobacter robiniae sp. nov., Dictyobacter formicarum sp. nov. and Dictyobacter arantiisoli sp. nov., belonging to the class Ktedonobacteria.</title>
        <authorList>
            <person name="Yabe S."/>
            <person name="Zheng Y."/>
            <person name="Wang C.M."/>
            <person name="Sakai Y."/>
            <person name="Abe K."/>
            <person name="Yokota A."/>
            <person name="Donadio S."/>
            <person name="Cavaletti L."/>
            <person name="Monciardini P."/>
        </authorList>
    </citation>
    <scope>NUCLEOTIDE SEQUENCE [LARGE SCALE GENOMIC DNA]</scope>
    <source>
        <strain evidence="5 6">SOSP1-30</strain>
    </source>
</reference>
<keyword evidence="3" id="KW-0804">Transcription</keyword>
<dbReference type="Pfam" id="PF00356">
    <property type="entry name" value="LacI"/>
    <property type="match status" value="1"/>
</dbReference>
<dbReference type="Pfam" id="PF13377">
    <property type="entry name" value="Peripla_BP_3"/>
    <property type="match status" value="1"/>
</dbReference>
<evidence type="ECO:0000256" key="2">
    <source>
        <dbReference type="ARBA" id="ARBA00023125"/>
    </source>
</evidence>
<gene>
    <name evidence="5" type="primary">lacI_1</name>
    <name evidence="5" type="ORF">KSB_52940</name>
</gene>